<keyword evidence="4" id="KW-0378">Hydrolase</keyword>
<dbReference type="AlphaFoldDB" id="A0A9W4MWY3"/>
<dbReference type="Gene3D" id="2.40.70.10">
    <property type="entry name" value="Acid Proteases"/>
    <property type="match status" value="2"/>
</dbReference>
<feature type="active site" evidence="5">
    <location>
        <position position="309"/>
    </location>
</feature>
<dbReference type="PANTHER" id="PTHR47966:SF1">
    <property type="entry name" value="ASPARTYL PROTEINASE"/>
    <property type="match status" value="1"/>
</dbReference>
<keyword evidence="2" id="KW-0645">Protease</keyword>
<protein>
    <recommendedName>
        <fullName evidence="6">Peptidase A1 domain-containing protein</fullName>
    </recommendedName>
</protein>
<dbReference type="GO" id="GO:0004190">
    <property type="term" value="F:aspartic-type endopeptidase activity"/>
    <property type="evidence" value="ECO:0007669"/>
    <property type="project" value="UniProtKB-KW"/>
</dbReference>
<evidence type="ECO:0000313" key="8">
    <source>
        <dbReference type="Proteomes" id="UP001153618"/>
    </source>
</evidence>
<dbReference type="GO" id="GO:0006508">
    <property type="term" value="P:proteolysis"/>
    <property type="evidence" value="ECO:0007669"/>
    <property type="project" value="UniProtKB-KW"/>
</dbReference>
<dbReference type="PANTHER" id="PTHR47966">
    <property type="entry name" value="BETA-SITE APP-CLEAVING ENZYME, ISOFORM A-RELATED"/>
    <property type="match status" value="1"/>
</dbReference>
<dbReference type="OrthoDB" id="2747330at2759"/>
<evidence type="ECO:0000259" key="6">
    <source>
        <dbReference type="PROSITE" id="PS51767"/>
    </source>
</evidence>
<comment type="caution">
    <text evidence="7">The sequence shown here is derived from an EMBL/GenBank/DDBJ whole genome shotgun (WGS) entry which is preliminary data.</text>
</comment>
<dbReference type="PRINTS" id="PR00792">
    <property type="entry name" value="PEPSIN"/>
</dbReference>
<accession>A0A9W4MWY3</accession>
<dbReference type="EMBL" id="CAJVOS010000049">
    <property type="protein sequence ID" value="CAG8204618.1"/>
    <property type="molecule type" value="Genomic_DNA"/>
</dbReference>
<dbReference type="InterPro" id="IPR021109">
    <property type="entry name" value="Peptidase_aspartic_dom_sf"/>
</dbReference>
<gene>
    <name evidence="7" type="ORF">POLS_LOCUS7640</name>
</gene>
<keyword evidence="3" id="KW-0064">Aspartyl protease</keyword>
<name>A0A9W4MWY3_PENOL</name>
<dbReference type="FunFam" id="2.40.70.10:FF:000092">
    <property type="entry name" value="Aspartic endopeptidase (AP1)"/>
    <property type="match status" value="1"/>
</dbReference>
<organism evidence="7 8">
    <name type="scientific">Penicillium olsonii</name>
    <dbReference type="NCBI Taxonomy" id="99116"/>
    <lineage>
        <taxon>Eukaryota</taxon>
        <taxon>Fungi</taxon>
        <taxon>Dikarya</taxon>
        <taxon>Ascomycota</taxon>
        <taxon>Pezizomycotina</taxon>
        <taxon>Eurotiomycetes</taxon>
        <taxon>Eurotiomycetidae</taxon>
        <taxon>Eurotiales</taxon>
        <taxon>Aspergillaceae</taxon>
        <taxon>Penicillium</taxon>
    </lineage>
</organism>
<evidence type="ECO:0000256" key="2">
    <source>
        <dbReference type="ARBA" id="ARBA00022670"/>
    </source>
</evidence>
<dbReference type="CDD" id="cd06097">
    <property type="entry name" value="Aspergillopepsin_like"/>
    <property type="match status" value="1"/>
</dbReference>
<dbReference type="InterPro" id="IPR001461">
    <property type="entry name" value="Aspartic_peptidase_A1"/>
</dbReference>
<dbReference type="InterPro" id="IPR034163">
    <property type="entry name" value="Aspergillopepsin-like_cat_dom"/>
</dbReference>
<feature type="active site" evidence="5">
    <location>
        <position position="108"/>
    </location>
</feature>
<reference evidence="7" key="1">
    <citation type="submission" date="2021-07" db="EMBL/GenBank/DDBJ databases">
        <authorList>
            <person name="Branca A.L. A."/>
        </authorList>
    </citation>
    <scope>NUCLEOTIDE SEQUENCE</scope>
</reference>
<evidence type="ECO:0000256" key="4">
    <source>
        <dbReference type="ARBA" id="ARBA00022801"/>
    </source>
</evidence>
<keyword evidence="8" id="KW-1185">Reference proteome</keyword>
<evidence type="ECO:0000256" key="1">
    <source>
        <dbReference type="ARBA" id="ARBA00007447"/>
    </source>
</evidence>
<evidence type="ECO:0000256" key="3">
    <source>
        <dbReference type="ARBA" id="ARBA00022750"/>
    </source>
</evidence>
<comment type="similarity">
    <text evidence="1">Belongs to the peptidase A1 family.</text>
</comment>
<evidence type="ECO:0000256" key="5">
    <source>
        <dbReference type="PIRSR" id="PIRSR601461-1"/>
    </source>
</evidence>
<dbReference type="Proteomes" id="UP001153618">
    <property type="component" value="Unassembled WGS sequence"/>
</dbReference>
<dbReference type="Pfam" id="PF00026">
    <property type="entry name" value="Asp"/>
    <property type="match status" value="1"/>
</dbReference>
<proteinExistence type="inferred from homology"/>
<evidence type="ECO:0000313" key="7">
    <source>
        <dbReference type="EMBL" id="CAG8204618.1"/>
    </source>
</evidence>
<dbReference type="PROSITE" id="PS51767">
    <property type="entry name" value="PEPTIDASE_A1"/>
    <property type="match status" value="1"/>
</dbReference>
<feature type="domain" description="Peptidase A1" evidence="6">
    <location>
        <begin position="90"/>
        <end position="418"/>
    </location>
</feature>
<sequence>MTTRIKLKANPRYQKSGTKSYLHAMRKYRFSPTKSGPYIFGNTMVQSGRPFTTKPIGGRARLQQVLQKKSADNDQVGQVGADDVQNDSMYLADIEIGTPAQKVSLDFDTGSADLWVWSTKLSPDTLSQNKGHAVFDPKKSTTYKEKEESVWKISYGDGSSASGLVGNDNVNIGGLVVKDQAIEIADSLSAQFAQGAGDGLLGLAFGNINTVKPKAVSTPVENMISQSDIPKSAQLFTAKLGSWRDTDEPDKGESFYTFGYVDQDTIKAAEADIHYTAIDKSQGFWMFDSASATVNGKSITRPGNKAIADTGTTLALVEDGVCQEIYDAIEGAIYDDDSQGWIYPSDTTADKLPVISFAVGDKQFVVQKEDLGFAPAKSGYVYGGIQSRGSMTMDILGDTFLKAIYAVFDVGNLRFGAVQRKELHQNLSTPPE</sequence>
<dbReference type="SUPFAM" id="SSF50630">
    <property type="entry name" value="Acid proteases"/>
    <property type="match status" value="1"/>
</dbReference>
<dbReference type="InterPro" id="IPR033121">
    <property type="entry name" value="PEPTIDASE_A1"/>
</dbReference>